<comment type="catalytic activity">
    <reaction evidence="8">
        <text>succinate + ATP + CoA = succinyl-CoA + ADP + phosphate</text>
        <dbReference type="Rhea" id="RHEA:17661"/>
        <dbReference type="ChEBI" id="CHEBI:30031"/>
        <dbReference type="ChEBI" id="CHEBI:30616"/>
        <dbReference type="ChEBI" id="CHEBI:43474"/>
        <dbReference type="ChEBI" id="CHEBI:57287"/>
        <dbReference type="ChEBI" id="CHEBI:57292"/>
        <dbReference type="ChEBI" id="CHEBI:456216"/>
        <dbReference type="EC" id="6.2.1.5"/>
    </reaction>
</comment>
<evidence type="ECO:0000313" key="11">
    <source>
        <dbReference type="EMBL" id="TXC83889.1"/>
    </source>
</evidence>
<keyword evidence="2 8" id="KW-0816">Tricarboxylic acid cycle</keyword>
<dbReference type="RefSeq" id="WP_147236097.1">
    <property type="nucleotide sequence ID" value="NZ_JAZHFZ010000005.1"/>
</dbReference>
<dbReference type="PANTHER" id="PTHR11815:SF10">
    <property type="entry name" value="SUCCINATE--COA LIGASE [GDP-FORMING] SUBUNIT BETA, MITOCHONDRIAL"/>
    <property type="match status" value="1"/>
</dbReference>
<keyword evidence="3 8" id="KW-0436">Ligase</keyword>
<evidence type="ECO:0000256" key="1">
    <source>
        <dbReference type="ARBA" id="ARBA00009182"/>
    </source>
</evidence>
<dbReference type="FunFam" id="3.30.1490.20:FF:000002">
    <property type="entry name" value="Succinate--CoA ligase [ADP-forming] subunit beta"/>
    <property type="match status" value="1"/>
</dbReference>
<accession>A0A5C6VG82</accession>
<dbReference type="PANTHER" id="PTHR11815">
    <property type="entry name" value="SUCCINYL-COA SYNTHETASE BETA CHAIN"/>
    <property type="match status" value="1"/>
</dbReference>
<organism evidence="11 12">
    <name type="scientific">Paraburkholderia azotifigens</name>
    <dbReference type="NCBI Taxonomy" id="2057004"/>
    <lineage>
        <taxon>Bacteria</taxon>
        <taxon>Pseudomonadati</taxon>
        <taxon>Pseudomonadota</taxon>
        <taxon>Betaproteobacteria</taxon>
        <taxon>Burkholderiales</taxon>
        <taxon>Burkholderiaceae</taxon>
        <taxon>Paraburkholderia</taxon>
    </lineage>
</organism>
<dbReference type="GO" id="GO:0004775">
    <property type="term" value="F:succinate-CoA ligase (ADP-forming) activity"/>
    <property type="evidence" value="ECO:0007669"/>
    <property type="project" value="UniProtKB-UniRule"/>
</dbReference>
<comment type="pathway">
    <text evidence="8">Carbohydrate metabolism; tricarboxylic acid cycle; succinate from succinyl-CoA (ligase route): step 1/1.</text>
</comment>
<comment type="caution">
    <text evidence="11">The sequence shown here is derived from an EMBL/GenBank/DDBJ whole genome shotgun (WGS) entry which is preliminary data.</text>
</comment>
<proteinExistence type="inferred from homology"/>
<evidence type="ECO:0000313" key="12">
    <source>
        <dbReference type="Proteomes" id="UP000321776"/>
    </source>
</evidence>
<dbReference type="InterPro" id="IPR011761">
    <property type="entry name" value="ATP-grasp"/>
</dbReference>
<evidence type="ECO:0000313" key="13">
    <source>
        <dbReference type="Proteomes" id="UP001481677"/>
    </source>
</evidence>
<dbReference type="InterPro" id="IPR013650">
    <property type="entry name" value="ATP-grasp_succ-CoA_synth-type"/>
</dbReference>
<dbReference type="FunFam" id="3.30.470.20:FF:000002">
    <property type="entry name" value="Succinate--CoA ligase [ADP-forming] subunit beta"/>
    <property type="match status" value="1"/>
</dbReference>
<dbReference type="PROSITE" id="PS01217">
    <property type="entry name" value="SUCCINYL_COA_LIG_3"/>
    <property type="match status" value="1"/>
</dbReference>
<feature type="binding site" evidence="8">
    <location>
        <position position="46"/>
    </location>
    <ligand>
        <name>ATP</name>
        <dbReference type="ChEBI" id="CHEBI:30616"/>
    </ligand>
</feature>
<dbReference type="InterPro" id="IPR005811">
    <property type="entry name" value="SUCC_ACL_C"/>
</dbReference>
<dbReference type="FunFam" id="3.40.50.261:FF:000001">
    <property type="entry name" value="Succinate--CoA ligase [ADP-forming] subunit beta"/>
    <property type="match status" value="1"/>
</dbReference>
<comment type="catalytic activity">
    <reaction evidence="8">
        <text>GTP + succinate + CoA = succinyl-CoA + GDP + phosphate</text>
        <dbReference type="Rhea" id="RHEA:22120"/>
        <dbReference type="ChEBI" id="CHEBI:30031"/>
        <dbReference type="ChEBI" id="CHEBI:37565"/>
        <dbReference type="ChEBI" id="CHEBI:43474"/>
        <dbReference type="ChEBI" id="CHEBI:57287"/>
        <dbReference type="ChEBI" id="CHEBI:57292"/>
        <dbReference type="ChEBI" id="CHEBI:58189"/>
    </reaction>
</comment>
<evidence type="ECO:0000256" key="6">
    <source>
        <dbReference type="ARBA" id="ARBA00022840"/>
    </source>
</evidence>
<feature type="domain" description="ATP-grasp" evidence="9">
    <location>
        <begin position="9"/>
        <end position="238"/>
    </location>
</feature>
<dbReference type="GO" id="GO:0006099">
    <property type="term" value="P:tricarboxylic acid cycle"/>
    <property type="evidence" value="ECO:0007669"/>
    <property type="project" value="UniProtKB-UniRule"/>
</dbReference>
<evidence type="ECO:0000313" key="10">
    <source>
        <dbReference type="EMBL" id="MEM5340817.1"/>
    </source>
</evidence>
<dbReference type="Proteomes" id="UP001481677">
    <property type="component" value="Unassembled WGS sequence"/>
</dbReference>
<dbReference type="InterPro" id="IPR005809">
    <property type="entry name" value="Succ_CoA_ligase-like_bsu"/>
</dbReference>
<dbReference type="UniPathway" id="UPA00223">
    <property type="reaction ID" value="UER00999"/>
</dbReference>
<dbReference type="Gene3D" id="3.30.470.20">
    <property type="entry name" value="ATP-grasp fold, B domain"/>
    <property type="match status" value="1"/>
</dbReference>
<feature type="binding site" evidence="8">
    <location>
        <begin position="330"/>
        <end position="332"/>
    </location>
    <ligand>
        <name>substrate</name>
        <note>ligand shared with subunit alpha</note>
    </ligand>
</feature>
<dbReference type="GO" id="GO:0005524">
    <property type="term" value="F:ATP binding"/>
    <property type="evidence" value="ECO:0007669"/>
    <property type="project" value="UniProtKB-UniRule"/>
</dbReference>
<reference evidence="10 13" key="3">
    <citation type="submission" date="2024-01" db="EMBL/GenBank/DDBJ databases">
        <title>The diversity of rhizobia nodulating Mimosa spp. in eleven states of Brazil covering several biomes is determined by host plant, location, and edaphic factors.</title>
        <authorList>
            <person name="Rouws L."/>
            <person name="Barauna A."/>
            <person name="Beukes C."/>
            <person name="De Faria S.M."/>
            <person name="Gross E."/>
            <person name="Dos Reis Junior F.B."/>
            <person name="Simon M."/>
            <person name="Maluk M."/>
            <person name="Odee D.W."/>
            <person name="Kenicer G."/>
            <person name="Young J.P.W."/>
            <person name="Reis V.M."/>
            <person name="Zilli J."/>
            <person name="James E.K."/>
        </authorList>
    </citation>
    <scope>NUCLEOTIDE SEQUENCE [LARGE SCALE GENOMIC DNA]</scope>
    <source>
        <strain evidence="10 13">JPY530</strain>
    </source>
</reference>
<feature type="binding site" evidence="8">
    <location>
        <position position="273"/>
    </location>
    <ligand>
        <name>substrate</name>
        <note>ligand shared with subunit alpha</note>
    </ligand>
</feature>
<name>A0A5C6VG82_9BURK</name>
<feature type="binding site" evidence="8">
    <location>
        <position position="116"/>
    </location>
    <ligand>
        <name>ATP</name>
        <dbReference type="ChEBI" id="CHEBI:30616"/>
    </ligand>
</feature>
<dbReference type="Pfam" id="PF08442">
    <property type="entry name" value="ATP-grasp_2"/>
    <property type="match status" value="1"/>
</dbReference>
<comment type="cofactor">
    <cofactor evidence="8">
        <name>Mg(2+)</name>
        <dbReference type="ChEBI" id="CHEBI:18420"/>
    </cofactor>
    <text evidence="8">Binds 1 Mg(2+) ion per subunit.</text>
</comment>
<feature type="binding site" evidence="8">
    <location>
        <position position="222"/>
    </location>
    <ligand>
        <name>Mg(2+)</name>
        <dbReference type="ChEBI" id="CHEBI:18420"/>
    </ligand>
</feature>
<evidence type="ECO:0000256" key="4">
    <source>
        <dbReference type="ARBA" id="ARBA00022723"/>
    </source>
</evidence>
<gene>
    <name evidence="8 11" type="primary">sucC</name>
    <name evidence="11" type="ORF">FRZ40_26470</name>
    <name evidence="10" type="ORF">V4C56_14460</name>
</gene>
<evidence type="ECO:0000256" key="3">
    <source>
        <dbReference type="ARBA" id="ARBA00022598"/>
    </source>
</evidence>
<keyword evidence="4 8" id="KW-0479">Metal-binding</keyword>
<comment type="function">
    <text evidence="8">Succinyl-CoA synthetase functions in the citric acid cycle (TCA), coupling the hydrolysis of succinyl-CoA to the synthesis of either ATP or GTP and thus represents the only step of substrate-level phosphorylation in the TCA. The beta subunit provides nucleotide specificity of the enzyme and binds the substrate succinate, while the binding sites for coenzyme A and phosphate are found in the alpha subunit.</text>
</comment>
<dbReference type="InterPro" id="IPR013815">
    <property type="entry name" value="ATP_grasp_subdomain_1"/>
</dbReference>
<comment type="similarity">
    <text evidence="1 8">Belongs to the succinate/malate CoA ligase beta subunit family.</text>
</comment>
<feature type="binding site" evidence="8">
    <location>
        <position position="108"/>
    </location>
    <ligand>
        <name>ATP</name>
        <dbReference type="ChEBI" id="CHEBI:30616"/>
    </ligand>
</feature>
<reference evidence="11" key="2">
    <citation type="submission" date="2019-08" db="EMBL/GenBank/DDBJ databases">
        <authorList>
            <person name="Im W.-T."/>
        </authorList>
    </citation>
    <scope>NUCLEOTIDE SEQUENCE</scope>
    <source>
        <strain evidence="11">NF 2-5-3</strain>
    </source>
</reference>
<feature type="binding site" evidence="8">
    <location>
        <begin position="53"/>
        <end position="55"/>
    </location>
    <ligand>
        <name>ATP</name>
        <dbReference type="ChEBI" id="CHEBI:30616"/>
    </ligand>
</feature>
<keyword evidence="13" id="KW-1185">Reference proteome</keyword>
<dbReference type="InterPro" id="IPR016102">
    <property type="entry name" value="Succinyl-CoA_synth-like"/>
</dbReference>
<dbReference type="InterPro" id="IPR017866">
    <property type="entry name" value="Succ-CoA_synthase_bsu_CS"/>
</dbReference>
<comment type="subunit">
    <text evidence="8">Heterotetramer of two alpha and two beta subunits.</text>
</comment>
<dbReference type="AlphaFoldDB" id="A0A5C6VG82"/>
<dbReference type="PIRSF" id="PIRSF001554">
    <property type="entry name" value="SucCS_beta"/>
    <property type="match status" value="1"/>
</dbReference>
<keyword evidence="5 8" id="KW-0547">Nucleotide-binding</keyword>
<dbReference type="EMBL" id="JAZHGA010000008">
    <property type="protein sequence ID" value="MEM5340817.1"/>
    <property type="molecule type" value="Genomic_DNA"/>
</dbReference>
<dbReference type="GO" id="GO:0006104">
    <property type="term" value="P:succinyl-CoA metabolic process"/>
    <property type="evidence" value="ECO:0007669"/>
    <property type="project" value="TreeGrafter"/>
</dbReference>
<dbReference type="EC" id="6.2.1.5" evidence="8"/>
<keyword evidence="6 8" id="KW-0067">ATP-binding</keyword>
<feature type="binding site" evidence="8">
    <location>
        <position position="111"/>
    </location>
    <ligand>
        <name>ATP</name>
        <dbReference type="ChEBI" id="CHEBI:30616"/>
    </ligand>
</feature>
<evidence type="ECO:0000256" key="7">
    <source>
        <dbReference type="ARBA" id="ARBA00022842"/>
    </source>
</evidence>
<evidence type="ECO:0000256" key="5">
    <source>
        <dbReference type="ARBA" id="ARBA00022741"/>
    </source>
</evidence>
<feature type="binding site" evidence="8">
    <location>
        <position position="208"/>
    </location>
    <ligand>
        <name>Mg(2+)</name>
        <dbReference type="ChEBI" id="CHEBI:18420"/>
    </ligand>
</feature>
<reference evidence="11 12" key="1">
    <citation type="journal article" date="2018" name="Int. J. Syst. Evol. Microbiol.">
        <title>Paraburkholderia azotifigens sp. nov., a nitrogen-fixing bacterium isolated from paddy soil.</title>
        <authorList>
            <person name="Choi G.M."/>
            <person name="Im W.T."/>
        </authorList>
    </citation>
    <scope>NUCLEOTIDE SEQUENCE [LARGE SCALE GENOMIC DNA]</scope>
    <source>
        <strain evidence="11 12">NF 2-5-3</strain>
    </source>
</reference>
<dbReference type="NCBIfam" id="TIGR01016">
    <property type="entry name" value="sucCoAbeta"/>
    <property type="match status" value="1"/>
</dbReference>
<dbReference type="GO" id="GO:0005829">
    <property type="term" value="C:cytosol"/>
    <property type="evidence" value="ECO:0007669"/>
    <property type="project" value="TreeGrafter"/>
</dbReference>
<dbReference type="Gene3D" id="3.30.1490.20">
    <property type="entry name" value="ATP-grasp fold, A domain"/>
    <property type="match status" value="1"/>
</dbReference>
<dbReference type="Gene3D" id="3.40.50.261">
    <property type="entry name" value="Succinyl-CoA synthetase domains"/>
    <property type="match status" value="1"/>
</dbReference>
<dbReference type="EMBL" id="VOQS01000003">
    <property type="protein sequence ID" value="TXC83889.1"/>
    <property type="molecule type" value="Genomic_DNA"/>
</dbReference>
<dbReference type="HAMAP" id="MF_00558">
    <property type="entry name" value="Succ_CoA_beta"/>
    <property type="match status" value="1"/>
</dbReference>
<dbReference type="Pfam" id="PF00549">
    <property type="entry name" value="Ligase_CoA"/>
    <property type="match status" value="1"/>
</dbReference>
<dbReference type="Proteomes" id="UP000321776">
    <property type="component" value="Unassembled WGS sequence"/>
</dbReference>
<evidence type="ECO:0000256" key="2">
    <source>
        <dbReference type="ARBA" id="ARBA00022532"/>
    </source>
</evidence>
<dbReference type="PROSITE" id="PS50975">
    <property type="entry name" value="ATP_GRASP"/>
    <property type="match status" value="1"/>
</dbReference>
<evidence type="ECO:0000259" key="9">
    <source>
        <dbReference type="PROSITE" id="PS50975"/>
    </source>
</evidence>
<keyword evidence="7 8" id="KW-0460">Magnesium</keyword>
<sequence>MNIHEYQAKELLKGYGVAVPNGRVAFTPQEAEDAALALGGAVWVVKSQIHAGGRGAGRFTDDPNGKGGVRVVETVSDVGSNAAQMLSHVLVTKQTGPAGREVKRVYVEEGCAIERELYLGMLIDRSTSRITVMASTEGGMEIEEVAAHTPEKILKVAIDPATGLQPFHARQLAFGLGLTGKQVKSATQFIANAYRAFVELDASIVEINPLVVTQQGDVIALDAKINFDDNALFRHPLIEALRDEAEEDAAELEAAKHGLNYVTLDGNIGCMVNGAGLAMATMDIIKLYGGEPANFLDVGGGATRERVATAFRLILRDPKVEGILVNIFGGIMRCDVIAEGVVSAAREVDLRVPLVVRLEGTNVELGKQILRDSGLPILSADHLADAASKVVAAVKDKNHAAAATEAN</sequence>
<dbReference type="NCBIfam" id="NF001913">
    <property type="entry name" value="PRK00696.1"/>
    <property type="match status" value="1"/>
</dbReference>
<dbReference type="SUPFAM" id="SSF52210">
    <property type="entry name" value="Succinyl-CoA synthetase domains"/>
    <property type="match status" value="1"/>
</dbReference>
<dbReference type="SUPFAM" id="SSF56059">
    <property type="entry name" value="Glutathione synthetase ATP-binding domain-like"/>
    <property type="match status" value="1"/>
</dbReference>
<dbReference type="GO" id="GO:0000287">
    <property type="term" value="F:magnesium ion binding"/>
    <property type="evidence" value="ECO:0007669"/>
    <property type="project" value="UniProtKB-UniRule"/>
</dbReference>
<protein>
    <recommendedName>
        <fullName evidence="8">Succinate--CoA ligase [ADP-forming] subunit beta</fullName>
        <ecNumber evidence="8">6.2.1.5</ecNumber>
    </recommendedName>
    <alternativeName>
        <fullName evidence="8">Succinyl-CoA synthetase subunit beta</fullName>
        <shortName evidence="8">SCS-beta</shortName>
    </alternativeName>
</protein>
<dbReference type="GO" id="GO:0042709">
    <property type="term" value="C:succinate-CoA ligase complex"/>
    <property type="evidence" value="ECO:0007669"/>
    <property type="project" value="TreeGrafter"/>
</dbReference>
<evidence type="ECO:0000256" key="8">
    <source>
        <dbReference type="HAMAP-Rule" id="MF_00558"/>
    </source>
</evidence>